<dbReference type="Pfam" id="PF12833">
    <property type="entry name" value="HTH_18"/>
    <property type="match status" value="1"/>
</dbReference>
<dbReference type="EMBL" id="CAAJGR010000040">
    <property type="protein sequence ID" value="VHO00337.1"/>
    <property type="molecule type" value="Genomic_DNA"/>
</dbReference>
<dbReference type="InterPro" id="IPR009057">
    <property type="entry name" value="Homeodomain-like_sf"/>
</dbReference>
<dbReference type="PRINTS" id="PR00032">
    <property type="entry name" value="HTHARAC"/>
</dbReference>
<evidence type="ECO:0000256" key="2">
    <source>
        <dbReference type="ARBA" id="ARBA00023125"/>
    </source>
</evidence>
<dbReference type="PANTHER" id="PTHR47894">
    <property type="entry name" value="HTH-TYPE TRANSCRIPTIONAL REGULATOR GADX"/>
    <property type="match status" value="1"/>
</dbReference>
<keyword evidence="3" id="KW-0804">Transcription</keyword>
<accession>A0A486XGP1</accession>
<name>A0A486XGP1_9GAMM</name>
<evidence type="ECO:0000259" key="4">
    <source>
        <dbReference type="PROSITE" id="PS01124"/>
    </source>
</evidence>
<sequence>MTEFASVAMMKVITRGMTELGIVSEATGQAIEHSGSIVDISIKRALINRAIELGGVRCLIKLGQGVHYFVDEPSYQALISSSNPYKVLMRWQKLERYIHSSHRINIVECGHNFAKLHHTSNVKNHSPSLAEHLVVAGVLAALLEAAGAKNVSVLFNSLPVYPNFDESTLSALAFNDASSKWVFRWDSVNSLVQRNLDDKSASFVFSPDWPDFAKQVGRILASDLILPATLDDVARKLATSSRSLQRKLLASGFNYSGIFNKARSSVAAKHLLDSSASIAEVGYLAGYSDQAHFTRDFKMRVGLTPALYRKNFCIEEDKGEL</sequence>
<keyword evidence="2" id="KW-0238">DNA-binding</keyword>
<dbReference type="SUPFAM" id="SSF46689">
    <property type="entry name" value="Homeodomain-like"/>
    <property type="match status" value="1"/>
</dbReference>
<dbReference type="AlphaFoldDB" id="A0A486XGP1"/>
<dbReference type="PROSITE" id="PS01124">
    <property type="entry name" value="HTH_ARAC_FAMILY_2"/>
    <property type="match status" value="1"/>
</dbReference>
<gene>
    <name evidence="5" type="ORF">BAL341_118</name>
</gene>
<dbReference type="GO" id="GO:0003700">
    <property type="term" value="F:DNA-binding transcription factor activity"/>
    <property type="evidence" value="ECO:0007669"/>
    <property type="project" value="InterPro"/>
</dbReference>
<dbReference type="InterPro" id="IPR018060">
    <property type="entry name" value="HTH_AraC"/>
</dbReference>
<proteinExistence type="predicted"/>
<reference evidence="5" key="1">
    <citation type="submission" date="2019-04" db="EMBL/GenBank/DDBJ databases">
        <authorList>
            <person name="Brambilla D."/>
        </authorList>
    </citation>
    <scope>NUCLEOTIDE SEQUENCE</scope>
    <source>
        <strain evidence="5">BAL1</strain>
    </source>
</reference>
<dbReference type="Gene3D" id="1.10.10.60">
    <property type="entry name" value="Homeodomain-like"/>
    <property type="match status" value="1"/>
</dbReference>
<evidence type="ECO:0000256" key="3">
    <source>
        <dbReference type="ARBA" id="ARBA00023163"/>
    </source>
</evidence>
<dbReference type="PANTHER" id="PTHR47894:SF4">
    <property type="entry name" value="HTH-TYPE TRANSCRIPTIONAL REGULATOR GADX"/>
    <property type="match status" value="1"/>
</dbReference>
<feature type="domain" description="HTH araC/xylS-type" evidence="4">
    <location>
        <begin position="214"/>
        <end position="311"/>
    </location>
</feature>
<dbReference type="SMART" id="SM00342">
    <property type="entry name" value="HTH_ARAC"/>
    <property type="match status" value="1"/>
</dbReference>
<dbReference type="GO" id="GO:0005829">
    <property type="term" value="C:cytosol"/>
    <property type="evidence" value="ECO:0007669"/>
    <property type="project" value="TreeGrafter"/>
</dbReference>
<protein>
    <submittedName>
        <fullName evidence="5">Transcriptional regulator, AraC family</fullName>
    </submittedName>
</protein>
<evidence type="ECO:0000256" key="1">
    <source>
        <dbReference type="ARBA" id="ARBA00023015"/>
    </source>
</evidence>
<dbReference type="GO" id="GO:0000976">
    <property type="term" value="F:transcription cis-regulatory region binding"/>
    <property type="evidence" value="ECO:0007669"/>
    <property type="project" value="TreeGrafter"/>
</dbReference>
<dbReference type="InterPro" id="IPR020449">
    <property type="entry name" value="Tscrpt_reg_AraC-type_HTH"/>
</dbReference>
<keyword evidence="1" id="KW-0805">Transcription regulation</keyword>
<organism evidence="5">
    <name type="scientific">Rheinheimera sp. BAL341</name>
    <dbReference type="NCBI Taxonomy" id="1708203"/>
    <lineage>
        <taxon>Bacteria</taxon>
        <taxon>Pseudomonadati</taxon>
        <taxon>Pseudomonadota</taxon>
        <taxon>Gammaproteobacteria</taxon>
        <taxon>Chromatiales</taxon>
        <taxon>Chromatiaceae</taxon>
        <taxon>Rheinheimera</taxon>
    </lineage>
</organism>
<evidence type="ECO:0000313" key="5">
    <source>
        <dbReference type="EMBL" id="VHO00337.1"/>
    </source>
</evidence>